<sequence>MAYLLPEMAKIHLDIRDPSMTFLHRAGVAGLFVQLKYLEYLKLQPPHGSNSKFKNLGRVGDQSGSRAVKHEINQRRPTLKE</sequence>
<evidence type="ECO:0000313" key="2">
    <source>
        <dbReference type="EMBL" id="AFY94418.1"/>
    </source>
</evidence>
<feature type="compositionally biased region" description="Basic and acidic residues" evidence="1">
    <location>
        <begin position="68"/>
        <end position="81"/>
    </location>
</feature>
<evidence type="ECO:0000256" key="1">
    <source>
        <dbReference type="SAM" id="MobiDB-lite"/>
    </source>
</evidence>
<proteinExistence type="predicted"/>
<dbReference type="EMBL" id="CP003600">
    <property type="protein sequence ID" value="AFY94418.1"/>
    <property type="molecule type" value="Genomic_DNA"/>
</dbReference>
<dbReference type="KEGG" id="cmp:Cha6605_3424"/>
<gene>
    <name evidence="2" type="ORF">Cha6605_3424</name>
</gene>
<protein>
    <submittedName>
        <fullName evidence="2">Uncharacterized protein</fullName>
    </submittedName>
</protein>
<organism evidence="2 3">
    <name type="scientific">Chamaesiphon minutus (strain ATCC 27169 / PCC 6605)</name>
    <dbReference type="NCBI Taxonomy" id="1173020"/>
    <lineage>
        <taxon>Bacteria</taxon>
        <taxon>Bacillati</taxon>
        <taxon>Cyanobacteriota</taxon>
        <taxon>Cyanophyceae</taxon>
        <taxon>Gomontiellales</taxon>
        <taxon>Chamaesiphonaceae</taxon>
        <taxon>Chamaesiphon</taxon>
    </lineage>
</organism>
<feature type="region of interest" description="Disordered" evidence="1">
    <location>
        <begin position="46"/>
        <end position="81"/>
    </location>
</feature>
<keyword evidence="3" id="KW-1185">Reference proteome</keyword>
<evidence type="ECO:0000313" key="3">
    <source>
        <dbReference type="Proteomes" id="UP000010366"/>
    </source>
</evidence>
<reference evidence="2 3" key="1">
    <citation type="submission" date="2012-05" db="EMBL/GenBank/DDBJ databases">
        <title>Finished chromosome of genome of Chamaesiphon sp. PCC 6605.</title>
        <authorList>
            <consortium name="US DOE Joint Genome Institute"/>
            <person name="Gugger M."/>
            <person name="Coursin T."/>
            <person name="Rippka R."/>
            <person name="Tandeau De Marsac N."/>
            <person name="Huntemann M."/>
            <person name="Wei C.-L."/>
            <person name="Han J."/>
            <person name="Detter J.C."/>
            <person name="Han C."/>
            <person name="Tapia R."/>
            <person name="Chen A."/>
            <person name="Kyrpides N."/>
            <person name="Mavromatis K."/>
            <person name="Markowitz V."/>
            <person name="Szeto E."/>
            <person name="Ivanova N."/>
            <person name="Pagani I."/>
            <person name="Pati A."/>
            <person name="Goodwin L."/>
            <person name="Nordberg H.P."/>
            <person name="Cantor M.N."/>
            <person name="Hua S.X."/>
            <person name="Woyke T."/>
            <person name="Kerfeld C.A."/>
        </authorList>
    </citation>
    <scope>NUCLEOTIDE SEQUENCE [LARGE SCALE GENOMIC DNA]</scope>
    <source>
        <strain evidence="3">ATCC 27169 / PCC 6605</strain>
    </source>
</reference>
<name>K9UIE5_CHAP6</name>
<dbReference type="HOGENOM" id="CLU_2567605_0_0_3"/>
<dbReference type="AlphaFoldDB" id="K9UIE5"/>
<accession>K9UIE5</accession>
<dbReference type="Proteomes" id="UP000010366">
    <property type="component" value="Chromosome"/>
</dbReference>